<feature type="transmembrane region" description="Helical" evidence="8">
    <location>
        <begin position="63"/>
        <end position="82"/>
    </location>
</feature>
<evidence type="ECO:0000313" key="9">
    <source>
        <dbReference type="EMBL" id="MBA8887726.1"/>
    </source>
</evidence>
<evidence type="ECO:0008006" key="11">
    <source>
        <dbReference type="Google" id="ProtNLM"/>
    </source>
</evidence>
<accession>A0A839EZE6</accession>
<dbReference type="InterPro" id="IPR004776">
    <property type="entry name" value="Mem_transp_PIN-like"/>
</dbReference>
<keyword evidence="7 8" id="KW-0472">Membrane</keyword>
<dbReference type="AlphaFoldDB" id="A0A839EZE6"/>
<dbReference type="EMBL" id="JACGXL010000002">
    <property type="protein sequence ID" value="MBA8887726.1"/>
    <property type="molecule type" value="Genomic_DNA"/>
</dbReference>
<protein>
    <recommendedName>
        <fullName evidence="11">Malate permease</fullName>
    </recommendedName>
</protein>
<feature type="transmembrane region" description="Helical" evidence="8">
    <location>
        <begin position="220"/>
        <end position="244"/>
    </location>
</feature>
<dbReference type="GO" id="GO:0005886">
    <property type="term" value="C:plasma membrane"/>
    <property type="evidence" value="ECO:0007669"/>
    <property type="project" value="UniProtKB-SubCell"/>
</dbReference>
<evidence type="ECO:0000256" key="1">
    <source>
        <dbReference type="ARBA" id="ARBA00004651"/>
    </source>
</evidence>
<comment type="similarity">
    <text evidence="2">Belongs to the auxin efflux carrier (TC 2.A.69) family.</text>
</comment>
<dbReference type="Proteomes" id="UP000550401">
    <property type="component" value="Unassembled WGS sequence"/>
</dbReference>
<comment type="subcellular location">
    <subcellularLocation>
        <location evidence="1">Cell membrane</location>
        <topology evidence="1">Multi-pass membrane protein</topology>
    </subcellularLocation>
</comment>
<comment type="caution">
    <text evidence="9">The sequence shown here is derived from an EMBL/GenBank/DDBJ whole genome shotgun (WGS) entry which is preliminary data.</text>
</comment>
<name>A0A839EZE6_9GAMM</name>
<feature type="transmembrane region" description="Helical" evidence="8">
    <location>
        <begin position="277"/>
        <end position="299"/>
    </location>
</feature>
<feature type="transmembrane region" description="Helical" evidence="8">
    <location>
        <begin position="33"/>
        <end position="51"/>
    </location>
</feature>
<feature type="transmembrane region" description="Helical" evidence="8">
    <location>
        <begin position="161"/>
        <end position="177"/>
    </location>
</feature>
<evidence type="ECO:0000256" key="3">
    <source>
        <dbReference type="ARBA" id="ARBA00022448"/>
    </source>
</evidence>
<sequence>MSILPAFAFILAMLAAGRLLAWRRIVPADAPAALNLVVLYVCLPAAVLLYAPRLAFERELLGLIALPWLILGASAGVTLLLARVLRFDRAATAALLLLVALGNTSFLGFALIPALAGVDALRYAVVYDQFGSFLILSTFGLIVLGLYGGERPTLRSIARRIATFPPFIALVVALVLMPKESPDVVTKPLRLLADSLLPLVALASGMQLRLRMPRHHLGAFAYGLVAKLLLMPLLALGLCVLLGLDGAMRAAAVYETAMPPMITAGALLSLAGLAPELAAALVGFGIVLSMATLPLWHFALAHVA</sequence>
<keyword evidence="3" id="KW-0813">Transport</keyword>
<feature type="transmembrane region" description="Helical" evidence="8">
    <location>
        <begin position="130"/>
        <end position="149"/>
    </location>
</feature>
<dbReference type="Gene3D" id="1.20.1530.20">
    <property type="match status" value="1"/>
</dbReference>
<dbReference type="PANTHER" id="PTHR36838:SF1">
    <property type="entry name" value="SLR1864 PROTEIN"/>
    <property type="match status" value="1"/>
</dbReference>
<evidence type="ECO:0000256" key="2">
    <source>
        <dbReference type="ARBA" id="ARBA00010145"/>
    </source>
</evidence>
<evidence type="ECO:0000256" key="7">
    <source>
        <dbReference type="ARBA" id="ARBA00023136"/>
    </source>
</evidence>
<evidence type="ECO:0000313" key="10">
    <source>
        <dbReference type="Proteomes" id="UP000550401"/>
    </source>
</evidence>
<evidence type="ECO:0000256" key="6">
    <source>
        <dbReference type="ARBA" id="ARBA00022989"/>
    </source>
</evidence>
<reference evidence="9 10" key="1">
    <citation type="submission" date="2020-07" db="EMBL/GenBank/DDBJ databases">
        <title>Genomic Encyclopedia of Type Strains, Phase IV (KMG-V): Genome sequencing to study the core and pangenomes of soil and plant-associated prokaryotes.</title>
        <authorList>
            <person name="Whitman W."/>
        </authorList>
    </citation>
    <scope>NUCLEOTIDE SEQUENCE [LARGE SCALE GENOMIC DNA]</scope>
    <source>
        <strain evidence="9 10">RH2WT43</strain>
    </source>
</reference>
<dbReference type="InterPro" id="IPR038770">
    <property type="entry name" value="Na+/solute_symporter_sf"/>
</dbReference>
<proteinExistence type="inferred from homology"/>
<feature type="transmembrane region" description="Helical" evidence="8">
    <location>
        <begin position="6"/>
        <end position="21"/>
    </location>
</feature>
<keyword evidence="4" id="KW-1003">Cell membrane</keyword>
<keyword evidence="5 8" id="KW-0812">Transmembrane</keyword>
<organism evidence="9 10">
    <name type="scientific">Dokdonella fugitiva</name>
    <dbReference type="NCBI Taxonomy" id="328517"/>
    <lineage>
        <taxon>Bacteria</taxon>
        <taxon>Pseudomonadati</taxon>
        <taxon>Pseudomonadota</taxon>
        <taxon>Gammaproteobacteria</taxon>
        <taxon>Lysobacterales</taxon>
        <taxon>Rhodanobacteraceae</taxon>
        <taxon>Dokdonella</taxon>
    </lineage>
</organism>
<feature type="transmembrane region" description="Helical" evidence="8">
    <location>
        <begin position="250"/>
        <end position="270"/>
    </location>
</feature>
<gene>
    <name evidence="9" type="ORF">FHW12_001940</name>
</gene>
<dbReference type="Pfam" id="PF03547">
    <property type="entry name" value="Mem_trans"/>
    <property type="match status" value="1"/>
</dbReference>
<dbReference type="PANTHER" id="PTHR36838">
    <property type="entry name" value="AUXIN EFFLUX CARRIER FAMILY PROTEIN"/>
    <property type="match status" value="1"/>
</dbReference>
<keyword evidence="6 8" id="KW-1133">Transmembrane helix</keyword>
<feature type="transmembrane region" description="Helical" evidence="8">
    <location>
        <begin position="94"/>
        <end position="118"/>
    </location>
</feature>
<dbReference type="GO" id="GO:0055085">
    <property type="term" value="P:transmembrane transport"/>
    <property type="evidence" value="ECO:0007669"/>
    <property type="project" value="InterPro"/>
</dbReference>
<keyword evidence="10" id="KW-1185">Reference proteome</keyword>
<evidence type="ECO:0000256" key="5">
    <source>
        <dbReference type="ARBA" id="ARBA00022692"/>
    </source>
</evidence>
<evidence type="ECO:0000256" key="4">
    <source>
        <dbReference type="ARBA" id="ARBA00022475"/>
    </source>
</evidence>
<evidence type="ECO:0000256" key="8">
    <source>
        <dbReference type="SAM" id="Phobius"/>
    </source>
</evidence>